<keyword evidence="1" id="KW-1133">Transmembrane helix</keyword>
<accession>C9ZNP5</accession>
<dbReference type="EMBL" id="FN554968">
    <property type="protein sequence ID" value="CBH11023.1"/>
    <property type="molecule type" value="Genomic_DNA"/>
</dbReference>
<name>C9ZNP5_TRYB9</name>
<dbReference type="GeneID" id="23861139"/>
<evidence type="ECO:0000313" key="2">
    <source>
        <dbReference type="EMBL" id="CBH11023.1"/>
    </source>
</evidence>
<feature type="transmembrane region" description="Helical" evidence="1">
    <location>
        <begin position="64"/>
        <end position="84"/>
    </location>
</feature>
<dbReference type="AlphaFoldDB" id="C9ZNP5"/>
<organism evidence="2 3">
    <name type="scientific">Trypanosoma brucei gambiense (strain MHOM/CI/86/DAL972)</name>
    <dbReference type="NCBI Taxonomy" id="679716"/>
    <lineage>
        <taxon>Eukaryota</taxon>
        <taxon>Discoba</taxon>
        <taxon>Euglenozoa</taxon>
        <taxon>Kinetoplastea</taxon>
        <taxon>Metakinetoplastina</taxon>
        <taxon>Trypanosomatida</taxon>
        <taxon>Trypanosomatidae</taxon>
        <taxon>Trypanosoma</taxon>
    </lineage>
</organism>
<dbReference type="KEGG" id="tbg:TbgDal_V1610"/>
<gene>
    <name evidence="2" type="ORF">TbgDal_V1610</name>
</gene>
<protein>
    <submittedName>
        <fullName evidence="2">Uncharacterized protein</fullName>
    </submittedName>
</protein>
<sequence>MFLSPPSFLWFGRGSRAFSVLCLSSAPFLLLLHASASGRHVLLILLLSSSHCCDYYYHYFSRTFSVFVFYFQAFAFFNLSLYMLERPDLLLKVRFSYPFLRLCDSFTNTC</sequence>
<evidence type="ECO:0000313" key="3">
    <source>
        <dbReference type="Proteomes" id="UP000002316"/>
    </source>
</evidence>
<evidence type="ECO:0000256" key="1">
    <source>
        <dbReference type="SAM" id="Phobius"/>
    </source>
</evidence>
<proteinExistence type="predicted"/>
<reference evidence="3" key="1">
    <citation type="journal article" date="2010" name="PLoS Negl. Trop. Dis.">
        <title>The genome sequence of Trypanosoma brucei gambiense, causative agent of chronic human african trypanosomiasis.</title>
        <authorList>
            <person name="Jackson A.P."/>
            <person name="Sanders M."/>
            <person name="Berry A."/>
            <person name="McQuillan J."/>
            <person name="Aslett M.A."/>
            <person name="Quail M.A."/>
            <person name="Chukualim B."/>
            <person name="Capewell P."/>
            <person name="MacLeod A."/>
            <person name="Melville S.E."/>
            <person name="Gibson W."/>
            <person name="Barry J.D."/>
            <person name="Berriman M."/>
            <person name="Hertz-Fowler C."/>
        </authorList>
    </citation>
    <scope>NUCLEOTIDE SEQUENCE [LARGE SCALE GENOMIC DNA]</scope>
    <source>
        <strain evidence="3">MHOM/CI/86/DAL972</strain>
    </source>
</reference>
<dbReference type="Proteomes" id="UP000002316">
    <property type="component" value="Chromosome 5"/>
</dbReference>
<dbReference type="RefSeq" id="XP_011773310.1">
    <property type="nucleotide sequence ID" value="XM_011775008.1"/>
</dbReference>
<keyword evidence="1" id="KW-0472">Membrane</keyword>
<keyword evidence="1" id="KW-0812">Transmembrane</keyword>